<sequence>MPKKERISCLNCAKGICRIDHYSSSGQQVSQTPEGARADHINCGVCAHGTFPLVVDESSRYCPGCSAIWTPVSTDDEEDDGNGPTVEQQRQQRHQRQQEQREQQSPPPPYSSPPPDYSLYSPATTSRRALINPNLIPTARQFRPRPRPVESRLHPERQAQPRFTVVEMPSIWAELGVYY</sequence>
<proteinExistence type="predicted"/>
<feature type="region of interest" description="Disordered" evidence="1">
    <location>
        <begin position="73"/>
        <end position="153"/>
    </location>
</feature>
<dbReference type="AlphaFoldDB" id="A0A9X0A997"/>
<reference evidence="2" key="1">
    <citation type="submission" date="2022-11" db="EMBL/GenBank/DDBJ databases">
        <title>Genome Resource of Sclerotinia nivalis Strain SnTB1, a Plant Pathogen Isolated from American Ginseng.</title>
        <authorList>
            <person name="Fan S."/>
        </authorList>
    </citation>
    <scope>NUCLEOTIDE SEQUENCE</scope>
    <source>
        <strain evidence="2">SnTB1</strain>
    </source>
</reference>
<feature type="compositionally biased region" description="Pro residues" evidence="1">
    <location>
        <begin position="105"/>
        <end position="116"/>
    </location>
</feature>
<evidence type="ECO:0000313" key="3">
    <source>
        <dbReference type="Proteomes" id="UP001152300"/>
    </source>
</evidence>
<dbReference type="EMBL" id="JAPEIS010000016">
    <property type="protein sequence ID" value="KAJ8058209.1"/>
    <property type="molecule type" value="Genomic_DNA"/>
</dbReference>
<protein>
    <submittedName>
        <fullName evidence="2">Uncharacterized protein</fullName>
    </submittedName>
</protein>
<name>A0A9X0A997_9HELO</name>
<keyword evidence="3" id="KW-1185">Reference proteome</keyword>
<evidence type="ECO:0000313" key="2">
    <source>
        <dbReference type="EMBL" id="KAJ8058209.1"/>
    </source>
</evidence>
<comment type="caution">
    <text evidence="2">The sequence shown here is derived from an EMBL/GenBank/DDBJ whole genome shotgun (WGS) entry which is preliminary data.</text>
</comment>
<dbReference type="Proteomes" id="UP001152300">
    <property type="component" value="Unassembled WGS sequence"/>
</dbReference>
<evidence type="ECO:0000256" key="1">
    <source>
        <dbReference type="SAM" id="MobiDB-lite"/>
    </source>
</evidence>
<gene>
    <name evidence="2" type="ORF">OCU04_012406</name>
</gene>
<accession>A0A9X0A997</accession>
<organism evidence="2 3">
    <name type="scientific">Sclerotinia nivalis</name>
    <dbReference type="NCBI Taxonomy" id="352851"/>
    <lineage>
        <taxon>Eukaryota</taxon>
        <taxon>Fungi</taxon>
        <taxon>Dikarya</taxon>
        <taxon>Ascomycota</taxon>
        <taxon>Pezizomycotina</taxon>
        <taxon>Leotiomycetes</taxon>
        <taxon>Helotiales</taxon>
        <taxon>Sclerotiniaceae</taxon>
        <taxon>Sclerotinia</taxon>
    </lineage>
</organism>
<dbReference type="OrthoDB" id="10404674at2759"/>